<feature type="region of interest" description="Disordered" evidence="1">
    <location>
        <begin position="209"/>
        <end position="230"/>
    </location>
</feature>
<feature type="compositionally biased region" description="Basic and acidic residues" evidence="1">
    <location>
        <begin position="211"/>
        <end position="230"/>
    </location>
</feature>
<proteinExistence type="predicted"/>
<accession>A0A9P4VIS6</accession>
<keyword evidence="3" id="KW-1185">Reference proteome</keyword>
<name>A0A9P4VIS6_9PEZI</name>
<evidence type="ECO:0000256" key="1">
    <source>
        <dbReference type="SAM" id="MobiDB-lite"/>
    </source>
</evidence>
<sequence>MALQTQHPIKPCFSTTHKIRIPGVINGPTAQEGNEGYIPSPPLDQLNPYHYYRRPALVPQSSHLSFPEVQKIVSSRTSGPILPPPSPSLAAQIQSRLSMTPDIPISTSSSCYPPFVQQNPASIPPLSPQKQKRKHSIAFLLDEEMRARDDARSDEPHPGELVNEEDCELGLGFKDRVRGSMSVSSGPTTAPVHRKHENVEVLRMLKGRKGSGFEERLRDGEDKVEGRVMS</sequence>
<gene>
    <name evidence="2" type="ORF">M501DRAFT_1035374</name>
</gene>
<evidence type="ECO:0000313" key="3">
    <source>
        <dbReference type="Proteomes" id="UP000799429"/>
    </source>
</evidence>
<reference evidence="2" key="1">
    <citation type="journal article" date="2020" name="Stud. Mycol.">
        <title>101 Dothideomycetes genomes: a test case for predicting lifestyles and emergence of pathogens.</title>
        <authorList>
            <person name="Haridas S."/>
            <person name="Albert R."/>
            <person name="Binder M."/>
            <person name="Bloem J."/>
            <person name="Labutti K."/>
            <person name="Salamov A."/>
            <person name="Andreopoulos B."/>
            <person name="Baker S."/>
            <person name="Barry K."/>
            <person name="Bills G."/>
            <person name="Bluhm B."/>
            <person name="Cannon C."/>
            <person name="Castanera R."/>
            <person name="Culley D."/>
            <person name="Daum C."/>
            <person name="Ezra D."/>
            <person name="Gonzalez J."/>
            <person name="Henrissat B."/>
            <person name="Kuo A."/>
            <person name="Liang C."/>
            <person name="Lipzen A."/>
            <person name="Lutzoni F."/>
            <person name="Magnuson J."/>
            <person name="Mondo S."/>
            <person name="Nolan M."/>
            <person name="Ohm R."/>
            <person name="Pangilinan J."/>
            <person name="Park H.-J."/>
            <person name="Ramirez L."/>
            <person name="Alfaro M."/>
            <person name="Sun H."/>
            <person name="Tritt A."/>
            <person name="Yoshinaga Y."/>
            <person name="Zwiers L.-H."/>
            <person name="Turgeon B."/>
            <person name="Goodwin S."/>
            <person name="Spatafora J."/>
            <person name="Crous P."/>
            <person name="Grigoriev I."/>
        </authorList>
    </citation>
    <scope>NUCLEOTIDE SEQUENCE</scope>
    <source>
        <strain evidence="2">CBS 101060</strain>
    </source>
</reference>
<organism evidence="2 3">
    <name type="scientific">Patellaria atrata CBS 101060</name>
    <dbReference type="NCBI Taxonomy" id="1346257"/>
    <lineage>
        <taxon>Eukaryota</taxon>
        <taxon>Fungi</taxon>
        <taxon>Dikarya</taxon>
        <taxon>Ascomycota</taxon>
        <taxon>Pezizomycotina</taxon>
        <taxon>Dothideomycetes</taxon>
        <taxon>Dothideomycetes incertae sedis</taxon>
        <taxon>Patellariales</taxon>
        <taxon>Patellariaceae</taxon>
        <taxon>Patellaria</taxon>
    </lineage>
</organism>
<protein>
    <submittedName>
        <fullName evidence="2">Uncharacterized protein</fullName>
    </submittedName>
</protein>
<comment type="caution">
    <text evidence="2">The sequence shown here is derived from an EMBL/GenBank/DDBJ whole genome shotgun (WGS) entry which is preliminary data.</text>
</comment>
<dbReference type="Proteomes" id="UP000799429">
    <property type="component" value="Unassembled WGS sequence"/>
</dbReference>
<evidence type="ECO:0000313" key="2">
    <source>
        <dbReference type="EMBL" id="KAF2834386.1"/>
    </source>
</evidence>
<dbReference type="AlphaFoldDB" id="A0A9P4VIS6"/>
<dbReference type="EMBL" id="MU006120">
    <property type="protein sequence ID" value="KAF2834386.1"/>
    <property type="molecule type" value="Genomic_DNA"/>
</dbReference>